<gene>
    <name evidence="1" type="ORF">BWQ27_20230</name>
</gene>
<comment type="caution">
    <text evidence="1">The sequence shown here is derived from an EMBL/GenBank/DDBJ whole genome shotgun (WGS) entry which is preliminary data.</text>
</comment>
<evidence type="ECO:0000313" key="1">
    <source>
        <dbReference type="EMBL" id="ECT8498441.1"/>
    </source>
</evidence>
<organism evidence="1">
    <name type="scientific">Salmonella enterica subsp. enterica serovar Pensacola</name>
    <dbReference type="NCBI Taxonomy" id="34042"/>
    <lineage>
        <taxon>Bacteria</taxon>
        <taxon>Pseudomonadati</taxon>
        <taxon>Pseudomonadota</taxon>
        <taxon>Gammaproteobacteria</taxon>
        <taxon>Enterobacterales</taxon>
        <taxon>Enterobacteriaceae</taxon>
        <taxon>Salmonella</taxon>
    </lineage>
</organism>
<sequence length="90" mass="9863">MEPTDKEALFSRIFTLELQVGFIIPEMIKVMDSITDRKASTDLVIALENIINQLPDSPASCDERFTEAAKRALSSVKRAQGGSTLPPIQG</sequence>
<proteinExistence type="predicted"/>
<accession>A0A602Z7T1</accession>
<reference evidence="1" key="1">
    <citation type="submission" date="2018-07" db="EMBL/GenBank/DDBJ databases">
        <authorList>
            <consortium name="PulseNet: The National Subtyping Network for Foodborne Disease Surveillance"/>
            <person name="Tarr C.L."/>
            <person name="Trees E."/>
            <person name="Katz L.S."/>
            <person name="Carleton-Romer H.A."/>
            <person name="Stroika S."/>
            <person name="Kucerova Z."/>
            <person name="Roache K.F."/>
            <person name="Sabol A.L."/>
            <person name="Besser J."/>
            <person name="Gerner-Smidt P."/>
        </authorList>
    </citation>
    <scope>NUCLEOTIDE SEQUENCE [LARGE SCALE GENOMIC DNA]</scope>
    <source>
        <strain evidence="1">PNUSAS006183</strain>
    </source>
</reference>
<name>A0A602Z7T1_SALET</name>
<dbReference type="EMBL" id="AAKOBS010000028">
    <property type="protein sequence ID" value="ECT8498441.1"/>
    <property type="molecule type" value="Genomic_DNA"/>
</dbReference>
<protein>
    <submittedName>
        <fullName evidence="1">Uncharacterized protein</fullName>
    </submittedName>
</protein>
<dbReference type="AlphaFoldDB" id="A0A602Z7T1"/>
<dbReference type="Proteomes" id="UP000839894">
    <property type="component" value="Unassembled WGS sequence"/>
</dbReference>